<dbReference type="Proteomes" id="UP000094444">
    <property type="component" value="Unassembled WGS sequence"/>
</dbReference>
<dbReference type="PANTHER" id="PTHR24148">
    <property type="entry name" value="ANKYRIN REPEAT DOMAIN-CONTAINING PROTEIN 39 HOMOLOG-RELATED"/>
    <property type="match status" value="1"/>
</dbReference>
<feature type="domain" description="Heterokaryon incompatibility" evidence="1">
    <location>
        <begin position="5"/>
        <end position="150"/>
    </location>
</feature>
<evidence type="ECO:0000259" key="1">
    <source>
        <dbReference type="Pfam" id="PF06985"/>
    </source>
</evidence>
<name>A0A2P5HXU3_DIAHE</name>
<sequence>MRGNYEALSYTWGDLNAKTTIFLDDRPVKVTENLASSLQHLRMPHEGRLLWIDALCINQADGPEVDTYVQRMWAIYEGSKNVVVFLGESRQGSDEALRLLTLISGLSEETSERHNQINQLLGDNNKSSYWAALERLMQRPWWSRAWIIQEYAVAPRVIFVCGLATLDGEDFGRAMEYLMDYRYSANIPHHRQEMVRKVALTAINHLLTIRKQYQSLSPQAKPSPLEILYRSRGSQASDPKDKVYSLFHLIAEDPRLQPNYSRSVEDLYKDVVRAIIDNTGTLEILSHHNSGNPQPHSIIHGDTLRVKGRALDRIEMISKRIKYKDFKNRQARHATIQRLWRLAATKSDSDFSNYQMPDVPAAFPETLSSLRNREKGPTGSTPNVLDPRTVQEMWDTWWTSCTNSFSLTHSGRKLAKSFEDAMHRAVYGKAFFISQQGRFGIVDVTARAGDIVAVLLGGELLFALRETSAAPGSDPSHPGNEPNYNLVGECGFPTVPVSGGGSTWAP</sequence>
<dbReference type="InterPro" id="IPR052895">
    <property type="entry name" value="HetReg/Transcr_Mod"/>
</dbReference>
<dbReference type="PANTHER" id="PTHR24148:SF64">
    <property type="entry name" value="HETEROKARYON INCOMPATIBILITY DOMAIN-CONTAINING PROTEIN"/>
    <property type="match status" value="1"/>
</dbReference>
<dbReference type="InterPro" id="IPR010730">
    <property type="entry name" value="HET"/>
</dbReference>
<evidence type="ECO:0000313" key="3">
    <source>
        <dbReference type="Proteomes" id="UP000094444"/>
    </source>
</evidence>
<organism evidence="2 3">
    <name type="scientific">Diaporthe helianthi</name>
    <dbReference type="NCBI Taxonomy" id="158607"/>
    <lineage>
        <taxon>Eukaryota</taxon>
        <taxon>Fungi</taxon>
        <taxon>Dikarya</taxon>
        <taxon>Ascomycota</taxon>
        <taxon>Pezizomycotina</taxon>
        <taxon>Sordariomycetes</taxon>
        <taxon>Sordariomycetidae</taxon>
        <taxon>Diaporthales</taxon>
        <taxon>Diaporthaceae</taxon>
        <taxon>Diaporthe</taxon>
    </lineage>
</organism>
<comment type="caution">
    <text evidence="2">The sequence shown here is derived from an EMBL/GenBank/DDBJ whole genome shotgun (WGS) entry which is preliminary data.</text>
</comment>
<proteinExistence type="predicted"/>
<dbReference type="InParanoid" id="A0A2P5HXU3"/>
<dbReference type="EMBL" id="MAVT02000537">
    <property type="protein sequence ID" value="POS75049.1"/>
    <property type="molecule type" value="Genomic_DNA"/>
</dbReference>
<gene>
    <name evidence="2" type="ORF">DHEL01_v206554</name>
</gene>
<protein>
    <recommendedName>
        <fullName evidence="1">Heterokaryon incompatibility domain-containing protein</fullName>
    </recommendedName>
</protein>
<evidence type="ECO:0000313" key="2">
    <source>
        <dbReference type="EMBL" id="POS75049.1"/>
    </source>
</evidence>
<accession>A0A2P5HXU3</accession>
<dbReference type="AlphaFoldDB" id="A0A2P5HXU3"/>
<keyword evidence="3" id="KW-1185">Reference proteome</keyword>
<dbReference type="Pfam" id="PF06985">
    <property type="entry name" value="HET"/>
    <property type="match status" value="1"/>
</dbReference>
<reference evidence="2" key="1">
    <citation type="submission" date="2017-09" db="EMBL/GenBank/DDBJ databases">
        <title>Polyketide synthases of a Diaporthe helianthi virulent isolate.</title>
        <authorList>
            <person name="Baroncelli R."/>
        </authorList>
    </citation>
    <scope>NUCLEOTIDE SEQUENCE [LARGE SCALE GENOMIC DNA]</scope>
    <source>
        <strain evidence="2">7/96</strain>
    </source>
</reference>
<dbReference type="STRING" id="158607.A0A2P5HXU3"/>
<dbReference type="OrthoDB" id="3553147at2759"/>